<protein>
    <submittedName>
        <fullName evidence="1">Uncharacterized protein</fullName>
    </submittedName>
</protein>
<proteinExistence type="predicted"/>
<dbReference type="KEGG" id="snep:Enr13x_71890"/>
<dbReference type="AlphaFoldDB" id="A0A518I2E1"/>
<organism evidence="1 2">
    <name type="scientific">Stieleria neptunia</name>
    <dbReference type="NCBI Taxonomy" id="2527979"/>
    <lineage>
        <taxon>Bacteria</taxon>
        <taxon>Pseudomonadati</taxon>
        <taxon>Planctomycetota</taxon>
        <taxon>Planctomycetia</taxon>
        <taxon>Pirellulales</taxon>
        <taxon>Pirellulaceae</taxon>
        <taxon>Stieleria</taxon>
    </lineage>
</organism>
<dbReference type="Proteomes" id="UP000319004">
    <property type="component" value="Chromosome"/>
</dbReference>
<evidence type="ECO:0000313" key="1">
    <source>
        <dbReference type="EMBL" id="QDV47280.1"/>
    </source>
</evidence>
<keyword evidence="2" id="KW-1185">Reference proteome</keyword>
<reference evidence="1 2" key="1">
    <citation type="submission" date="2019-03" db="EMBL/GenBank/DDBJ databases">
        <title>Deep-cultivation of Planctomycetes and their phenomic and genomic characterization uncovers novel biology.</title>
        <authorList>
            <person name="Wiegand S."/>
            <person name="Jogler M."/>
            <person name="Boedeker C."/>
            <person name="Pinto D."/>
            <person name="Vollmers J."/>
            <person name="Rivas-Marin E."/>
            <person name="Kohn T."/>
            <person name="Peeters S.H."/>
            <person name="Heuer A."/>
            <person name="Rast P."/>
            <person name="Oberbeckmann S."/>
            <person name="Bunk B."/>
            <person name="Jeske O."/>
            <person name="Meyerdierks A."/>
            <person name="Storesund J.E."/>
            <person name="Kallscheuer N."/>
            <person name="Luecker S."/>
            <person name="Lage O.M."/>
            <person name="Pohl T."/>
            <person name="Merkel B.J."/>
            <person name="Hornburger P."/>
            <person name="Mueller R.-W."/>
            <person name="Bruemmer F."/>
            <person name="Labrenz M."/>
            <person name="Spormann A.M."/>
            <person name="Op den Camp H."/>
            <person name="Overmann J."/>
            <person name="Amann R."/>
            <person name="Jetten M.S.M."/>
            <person name="Mascher T."/>
            <person name="Medema M.H."/>
            <person name="Devos D.P."/>
            <person name="Kaster A.-K."/>
            <person name="Ovreas L."/>
            <person name="Rohde M."/>
            <person name="Galperin M.Y."/>
            <person name="Jogler C."/>
        </authorList>
    </citation>
    <scope>NUCLEOTIDE SEQUENCE [LARGE SCALE GENOMIC DNA]</scope>
    <source>
        <strain evidence="1 2">Enr13</strain>
    </source>
</reference>
<dbReference type="EMBL" id="CP037423">
    <property type="protein sequence ID" value="QDV47280.1"/>
    <property type="molecule type" value="Genomic_DNA"/>
</dbReference>
<name>A0A518I2E1_9BACT</name>
<gene>
    <name evidence="1" type="ORF">Enr13x_71890</name>
</gene>
<sequence>MFAAVDVAAMGQRLSSMLLISALEVGPPDVIEPLFPVIRF</sequence>
<evidence type="ECO:0000313" key="2">
    <source>
        <dbReference type="Proteomes" id="UP000319004"/>
    </source>
</evidence>
<accession>A0A518I2E1</accession>